<feature type="signal peptide" evidence="2">
    <location>
        <begin position="1"/>
        <end position="20"/>
    </location>
</feature>
<feature type="chain" id="PRO_5047107092" description="Late embryogenesis abundant protein LEA-2 subgroup domain-containing protein" evidence="2">
    <location>
        <begin position="21"/>
        <end position="146"/>
    </location>
</feature>
<evidence type="ECO:0008006" key="5">
    <source>
        <dbReference type="Google" id="ProtNLM"/>
    </source>
</evidence>
<name>A0ABV9QQU9_9GAMM</name>
<accession>A0ABV9QQU9</accession>
<feature type="compositionally biased region" description="Basic and acidic residues" evidence="1">
    <location>
        <begin position="122"/>
        <end position="133"/>
    </location>
</feature>
<feature type="region of interest" description="Disordered" evidence="1">
    <location>
        <begin position="122"/>
        <end position="146"/>
    </location>
</feature>
<evidence type="ECO:0000256" key="2">
    <source>
        <dbReference type="SAM" id="SignalP"/>
    </source>
</evidence>
<evidence type="ECO:0000313" key="3">
    <source>
        <dbReference type="EMBL" id="MFC4819276.1"/>
    </source>
</evidence>
<comment type="caution">
    <text evidence="3">The sequence shown here is derived from an EMBL/GenBank/DDBJ whole genome shotgun (WGS) entry which is preliminary data.</text>
</comment>
<reference evidence="4" key="1">
    <citation type="journal article" date="2019" name="Int. J. Syst. Evol. Microbiol.">
        <title>The Global Catalogue of Microorganisms (GCM) 10K type strain sequencing project: providing services to taxonomists for standard genome sequencing and annotation.</title>
        <authorList>
            <consortium name="The Broad Institute Genomics Platform"/>
            <consortium name="The Broad Institute Genome Sequencing Center for Infectious Disease"/>
            <person name="Wu L."/>
            <person name="Ma J."/>
        </authorList>
    </citation>
    <scope>NUCLEOTIDE SEQUENCE [LARGE SCALE GENOMIC DNA]</scope>
    <source>
        <strain evidence="4">CCUG 30340</strain>
    </source>
</reference>
<dbReference type="SUPFAM" id="SSF117070">
    <property type="entry name" value="LEA14-like"/>
    <property type="match status" value="1"/>
</dbReference>
<sequence>MKLRVPLAALALTCALTACSSGPARRVHPSTASIQQLIVQPDGSWKLDVRIQNFSTLPMRYSALTATVTVAGTDVGEISIAPNVDIVANGGDVVEATLKTSAKLPASGDFAYVLKGRIDTSEPKESFPFERSSRLSPVPGVANTYR</sequence>
<proteinExistence type="predicted"/>
<dbReference type="Proteomes" id="UP001595886">
    <property type="component" value="Unassembled WGS sequence"/>
</dbReference>
<keyword evidence="4" id="KW-1185">Reference proteome</keyword>
<gene>
    <name evidence="3" type="ORF">ACFO6Q_03010</name>
</gene>
<evidence type="ECO:0000313" key="4">
    <source>
        <dbReference type="Proteomes" id="UP001595886"/>
    </source>
</evidence>
<dbReference type="EMBL" id="JBHSHD010000003">
    <property type="protein sequence ID" value="MFC4819276.1"/>
    <property type="molecule type" value="Genomic_DNA"/>
</dbReference>
<dbReference type="RefSeq" id="WP_380019031.1">
    <property type="nucleotide sequence ID" value="NZ_JBHSHD010000003.1"/>
</dbReference>
<dbReference type="PROSITE" id="PS51257">
    <property type="entry name" value="PROKAR_LIPOPROTEIN"/>
    <property type="match status" value="1"/>
</dbReference>
<protein>
    <recommendedName>
        <fullName evidence="5">Late embryogenesis abundant protein LEA-2 subgroup domain-containing protein</fullName>
    </recommendedName>
</protein>
<evidence type="ECO:0000256" key="1">
    <source>
        <dbReference type="SAM" id="MobiDB-lite"/>
    </source>
</evidence>
<dbReference type="Gene3D" id="2.60.40.1820">
    <property type="match status" value="1"/>
</dbReference>
<organism evidence="3 4">
    <name type="scientific">Dokdonella ginsengisoli</name>
    <dbReference type="NCBI Taxonomy" id="363846"/>
    <lineage>
        <taxon>Bacteria</taxon>
        <taxon>Pseudomonadati</taxon>
        <taxon>Pseudomonadota</taxon>
        <taxon>Gammaproteobacteria</taxon>
        <taxon>Lysobacterales</taxon>
        <taxon>Rhodanobacteraceae</taxon>
        <taxon>Dokdonella</taxon>
    </lineage>
</organism>
<keyword evidence="2" id="KW-0732">Signal</keyword>